<reference evidence="6" key="1">
    <citation type="journal article" date="2023" name="Arch. Microbiol.">
        <title>Desulfoferula mesophilus gen. nov. sp. nov., a mesophilic sulfate-reducing bacterium isolated from a brackish lake sediment.</title>
        <authorList>
            <person name="Watanabe T."/>
            <person name="Yabe T."/>
            <person name="Tsuji J.M."/>
            <person name="Fukui M."/>
        </authorList>
    </citation>
    <scope>NUCLEOTIDE SEQUENCE [LARGE SCALE GENOMIC DNA]</scope>
    <source>
        <strain evidence="6">12FAK</strain>
    </source>
</reference>
<evidence type="ECO:0000256" key="4">
    <source>
        <dbReference type="SAM" id="SignalP"/>
    </source>
</evidence>
<keyword evidence="2 3" id="KW-0802">TPR repeat</keyword>
<dbReference type="InterPro" id="IPR050498">
    <property type="entry name" value="Ycf3"/>
</dbReference>
<dbReference type="KEGG" id="dmp:FAK_19390"/>
<accession>A0AAU9ECS3</accession>
<dbReference type="SMART" id="SM00028">
    <property type="entry name" value="TPR"/>
    <property type="match status" value="2"/>
</dbReference>
<dbReference type="RefSeq" id="WP_338606545.1">
    <property type="nucleotide sequence ID" value="NZ_AP028679.1"/>
</dbReference>
<keyword evidence="4" id="KW-0732">Signal</keyword>
<feature type="repeat" description="TPR" evidence="3">
    <location>
        <begin position="97"/>
        <end position="130"/>
    </location>
</feature>
<evidence type="ECO:0000313" key="5">
    <source>
        <dbReference type="EMBL" id="BEQ14873.1"/>
    </source>
</evidence>
<evidence type="ECO:0000313" key="6">
    <source>
        <dbReference type="Proteomes" id="UP001366166"/>
    </source>
</evidence>
<feature type="chain" id="PRO_5043650420" description="Tetratricopeptide repeat protein" evidence="4">
    <location>
        <begin position="19"/>
        <end position="159"/>
    </location>
</feature>
<dbReference type="PANTHER" id="PTHR44858">
    <property type="entry name" value="TETRATRICOPEPTIDE REPEAT PROTEIN 6"/>
    <property type="match status" value="1"/>
</dbReference>
<evidence type="ECO:0000256" key="3">
    <source>
        <dbReference type="PROSITE-ProRule" id="PRU00339"/>
    </source>
</evidence>
<dbReference type="Proteomes" id="UP001366166">
    <property type="component" value="Chromosome"/>
</dbReference>
<sequence length="159" mass="17156">MPKSFVTLGSLVVLLAMAVSLSGCGNSALEQGLRAEKAGQDNDAFASYSSAIASTFMVSEKRSQAYAGRAGIYILRGKLDLALADLDKALQQDAQSEAAYYNRAVVYLLQDEPKKAAADAKRLLELAPQNQAARRLYDLAENPPPKFTLPLTWMKANQG</sequence>
<feature type="signal peptide" evidence="4">
    <location>
        <begin position="1"/>
        <end position="18"/>
    </location>
</feature>
<keyword evidence="6" id="KW-1185">Reference proteome</keyword>
<evidence type="ECO:0000256" key="2">
    <source>
        <dbReference type="ARBA" id="ARBA00022803"/>
    </source>
</evidence>
<organism evidence="5 6">
    <name type="scientific">Desulfoferula mesophila</name>
    <dbReference type="NCBI Taxonomy" id="3058419"/>
    <lineage>
        <taxon>Bacteria</taxon>
        <taxon>Pseudomonadati</taxon>
        <taxon>Thermodesulfobacteriota</taxon>
        <taxon>Desulfarculia</taxon>
        <taxon>Desulfarculales</taxon>
        <taxon>Desulfarculaceae</taxon>
        <taxon>Desulfoferula</taxon>
    </lineage>
</organism>
<dbReference type="Gene3D" id="1.25.40.10">
    <property type="entry name" value="Tetratricopeptide repeat domain"/>
    <property type="match status" value="1"/>
</dbReference>
<dbReference type="Pfam" id="PF13414">
    <property type="entry name" value="TPR_11"/>
    <property type="match status" value="1"/>
</dbReference>
<dbReference type="PROSITE" id="PS50005">
    <property type="entry name" value="TPR"/>
    <property type="match status" value="1"/>
</dbReference>
<evidence type="ECO:0000256" key="1">
    <source>
        <dbReference type="ARBA" id="ARBA00022737"/>
    </source>
</evidence>
<keyword evidence="1" id="KW-0677">Repeat</keyword>
<dbReference type="SUPFAM" id="SSF48452">
    <property type="entry name" value="TPR-like"/>
    <property type="match status" value="1"/>
</dbReference>
<gene>
    <name evidence="5" type="ORF">FAK_19390</name>
</gene>
<dbReference type="InterPro" id="IPR011990">
    <property type="entry name" value="TPR-like_helical_dom_sf"/>
</dbReference>
<dbReference type="InterPro" id="IPR019734">
    <property type="entry name" value="TPR_rpt"/>
</dbReference>
<name>A0AAU9ECS3_9BACT</name>
<proteinExistence type="predicted"/>
<evidence type="ECO:0008006" key="7">
    <source>
        <dbReference type="Google" id="ProtNLM"/>
    </source>
</evidence>
<dbReference type="AlphaFoldDB" id="A0AAU9ECS3"/>
<dbReference type="PROSITE" id="PS51257">
    <property type="entry name" value="PROKAR_LIPOPROTEIN"/>
    <property type="match status" value="1"/>
</dbReference>
<protein>
    <recommendedName>
        <fullName evidence="7">Tetratricopeptide repeat protein</fullName>
    </recommendedName>
</protein>
<dbReference type="PANTHER" id="PTHR44858:SF1">
    <property type="entry name" value="UDP-N-ACETYLGLUCOSAMINE--PEPTIDE N-ACETYLGLUCOSAMINYLTRANSFERASE SPINDLY-RELATED"/>
    <property type="match status" value="1"/>
</dbReference>
<dbReference type="EMBL" id="AP028679">
    <property type="protein sequence ID" value="BEQ14873.1"/>
    <property type="molecule type" value="Genomic_DNA"/>
</dbReference>